<feature type="domain" description="SprT-like" evidence="2">
    <location>
        <begin position="329"/>
        <end position="490"/>
    </location>
</feature>
<keyword evidence="3" id="KW-1185">Reference proteome</keyword>
<protein>
    <submittedName>
        <fullName evidence="4">Acidic repeat-containing protein-like</fullName>
    </submittedName>
</protein>
<dbReference type="OrthoDB" id="20772at2759"/>
<organism evidence="3 4">
    <name type="scientific">Bombyx mandarina</name>
    <name type="common">Wild silk moth</name>
    <name type="synonym">Wild silkworm</name>
    <dbReference type="NCBI Taxonomy" id="7092"/>
    <lineage>
        <taxon>Eukaryota</taxon>
        <taxon>Metazoa</taxon>
        <taxon>Ecdysozoa</taxon>
        <taxon>Arthropoda</taxon>
        <taxon>Hexapoda</taxon>
        <taxon>Insecta</taxon>
        <taxon>Pterygota</taxon>
        <taxon>Neoptera</taxon>
        <taxon>Endopterygota</taxon>
        <taxon>Lepidoptera</taxon>
        <taxon>Glossata</taxon>
        <taxon>Ditrysia</taxon>
        <taxon>Bombycoidea</taxon>
        <taxon>Bombycidae</taxon>
        <taxon>Bombycinae</taxon>
        <taxon>Bombyx</taxon>
    </lineage>
</organism>
<dbReference type="GO" id="GO:0005634">
    <property type="term" value="C:nucleus"/>
    <property type="evidence" value="ECO:0007669"/>
    <property type="project" value="TreeGrafter"/>
</dbReference>
<accession>A0A6J2KPD7</accession>
<gene>
    <name evidence="4" type="primary">LOC114253494</name>
</gene>
<dbReference type="Proteomes" id="UP000504629">
    <property type="component" value="Unplaced"/>
</dbReference>
<dbReference type="SMART" id="SM00731">
    <property type="entry name" value="SprT"/>
    <property type="match status" value="1"/>
</dbReference>
<evidence type="ECO:0000313" key="3">
    <source>
        <dbReference type="Proteomes" id="UP000504629"/>
    </source>
</evidence>
<dbReference type="RefSeq" id="XP_028044191.1">
    <property type="nucleotide sequence ID" value="XM_028188390.1"/>
</dbReference>
<name>A0A6J2KPD7_BOMMA</name>
<proteinExistence type="predicted"/>
<dbReference type="PANTHER" id="PTHR23099">
    <property type="entry name" value="TRANSCRIPTIONAL REGULATOR"/>
    <property type="match status" value="1"/>
</dbReference>
<dbReference type="AlphaFoldDB" id="A0A6J2KPD7"/>
<evidence type="ECO:0000259" key="2">
    <source>
        <dbReference type="SMART" id="SM00731"/>
    </source>
</evidence>
<reference evidence="4" key="1">
    <citation type="submission" date="2025-08" db="UniProtKB">
        <authorList>
            <consortium name="RefSeq"/>
        </authorList>
    </citation>
    <scope>IDENTIFICATION</scope>
    <source>
        <tissue evidence="4">Silk gland</tissue>
    </source>
</reference>
<dbReference type="InterPro" id="IPR006640">
    <property type="entry name" value="SprT-like_domain"/>
</dbReference>
<feature type="compositionally biased region" description="Basic and acidic residues" evidence="1">
    <location>
        <begin position="1"/>
        <end position="10"/>
    </location>
</feature>
<dbReference type="GO" id="GO:0006974">
    <property type="term" value="P:DNA damage response"/>
    <property type="evidence" value="ECO:0007669"/>
    <property type="project" value="UniProtKB-ARBA"/>
</dbReference>
<feature type="compositionally biased region" description="Low complexity" evidence="1">
    <location>
        <begin position="100"/>
        <end position="112"/>
    </location>
</feature>
<evidence type="ECO:0000313" key="4">
    <source>
        <dbReference type="RefSeq" id="XP_028044191.1"/>
    </source>
</evidence>
<sequence length="547" mass="62116">MDGKLKENNGKKRVFQLSLKKNRKNVDEEQKNMDRCSDIIVVDESFDRLRSEYTKSKNNHQTSTLSYSPILINDSSDSFSELAESENEPSKMGNVSFNGSKSSPQKSTKQPSIGGWSPAQNIVCATPRHDQPSTPNEIANESLDNCSLKTVQKSQKKLLNDLYGEVWKSIPSLFKSVHHGEFNGVSKKLYFEDEDDEKENIRQDLKQNKELYLTGSETKTRLENNSDTEKKSKKKLFTEKIMNTPEVPRIKRNINSTTKKNTKKGLSVTELVMSMNKELDVIEKRINDISVTPTVHRLSFMASLADNVPSWRCHPEALQYKDNYKALKEQLTRRLFEEFNREVFDNGLDADMPVCWDTRLRSTAGTTTNRLIKTSSGARIRACSVKLSHKVLDSPLRLRDTLVHELAHAAAWTIDGHIRAGHGPLWQKWARRALQVYPELGEISRCHDMQIHYKYTYKCAQCGYSIQRHSKSIDITKKCCGHCRGTFQLILNKKTKEGLVVSTPARSGGAGGFAAFVREHYATHKPGRDHAAVMKILSEEFARSKAS</sequence>
<evidence type="ECO:0000256" key="1">
    <source>
        <dbReference type="SAM" id="MobiDB-lite"/>
    </source>
</evidence>
<dbReference type="PANTHER" id="PTHR23099:SF0">
    <property type="entry name" value="GERM CELL NUCLEAR ACIDIC PROTEIN"/>
    <property type="match status" value="1"/>
</dbReference>
<feature type="region of interest" description="Disordered" evidence="1">
    <location>
        <begin position="1"/>
        <end position="31"/>
    </location>
</feature>
<dbReference type="GeneID" id="114253494"/>
<feature type="region of interest" description="Disordered" evidence="1">
    <location>
        <begin position="78"/>
        <end position="120"/>
    </location>
</feature>
<dbReference type="KEGG" id="bman:114253494"/>
<dbReference type="Pfam" id="PF10263">
    <property type="entry name" value="SprT-like"/>
    <property type="match status" value="1"/>
</dbReference>